<evidence type="ECO:0000256" key="7">
    <source>
        <dbReference type="ARBA" id="ARBA00048924"/>
    </source>
</evidence>
<dbReference type="NCBIfam" id="TIGR02406">
    <property type="entry name" value="ectoine_EctA"/>
    <property type="match status" value="1"/>
</dbReference>
<evidence type="ECO:0000256" key="3">
    <source>
        <dbReference type="ARBA" id="ARBA00012355"/>
    </source>
</evidence>
<dbReference type="InterPro" id="IPR000182">
    <property type="entry name" value="GNAT_dom"/>
</dbReference>
<dbReference type="Gene3D" id="3.40.630.30">
    <property type="match status" value="1"/>
</dbReference>
<protein>
    <recommendedName>
        <fullName evidence="4 8">L-2,4-diaminobutyric acid acetyltransferase</fullName>
        <shortName evidence="8">DABA acetyltransferase</shortName>
        <ecNumber evidence="3 8">2.3.1.178</ecNumber>
    </recommendedName>
</protein>
<dbReference type="Proteomes" id="UP000278792">
    <property type="component" value="Unassembled WGS sequence"/>
</dbReference>
<dbReference type="CDD" id="cd04301">
    <property type="entry name" value="NAT_SF"/>
    <property type="match status" value="1"/>
</dbReference>
<dbReference type="SUPFAM" id="SSF55729">
    <property type="entry name" value="Acyl-CoA N-acyltransferases (Nat)"/>
    <property type="match status" value="1"/>
</dbReference>
<dbReference type="InterPro" id="IPR016181">
    <property type="entry name" value="Acyl_CoA_acyltransferase"/>
</dbReference>
<evidence type="ECO:0000256" key="6">
    <source>
        <dbReference type="ARBA" id="ARBA00023315"/>
    </source>
</evidence>
<keyword evidence="6 8" id="KW-0012">Acyltransferase</keyword>
<dbReference type="EMBL" id="RKIK01000118">
    <property type="protein sequence ID" value="ROV57738.1"/>
    <property type="molecule type" value="Genomic_DNA"/>
</dbReference>
<dbReference type="InterPro" id="IPR012772">
    <property type="entry name" value="Ectoine_EctA"/>
</dbReference>
<sequence>MITIEPWLDSPDAKTKPSKQLIFREPNVTDGDSIFSLIAACPPLDTNSSYCNFLQATHFSNTCILVEQDNRVGGFISAYRKPDQQDVLFVWQVAVSPEFRGKGLASRMLNALLARDGLENIKAIETTITKSNKASWALFEKFDASQGGRGDVTIFLDEQAHFKGKHDTEYLYRIPTK</sequence>
<proteinExistence type="inferred from homology"/>
<evidence type="ECO:0000313" key="10">
    <source>
        <dbReference type="EMBL" id="ROV57738.1"/>
    </source>
</evidence>
<comment type="caution">
    <text evidence="10">The sequence shown here is derived from an EMBL/GenBank/DDBJ whole genome shotgun (WGS) entry which is preliminary data.</text>
</comment>
<comment type="similarity">
    <text evidence="2 8">Belongs to the acetyltransferase family. EctA subfamily.</text>
</comment>
<dbReference type="GO" id="GO:0033816">
    <property type="term" value="F:diaminobutyrate acetyltransferase activity"/>
    <property type="evidence" value="ECO:0007669"/>
    <property type="project" value="UniProtKB-EC"/>
</dbReference>
<name>A0A3N3DU62_9VIBR</name>
<comment type="pathway">
    <text evidence="1 8">Amine and polyamine biosynthesis; ectoine biosynthesis; L-ectoine from L-aspartate 4-semialdehyde: step 2/3.</text>
</comment>
<accession>A0A3N3DU62</accession>
<dbReference type="UniPathway" id="UPA00067">
    <property type="reaction ID" value="UER00122"/>
</dbReference>
<dbReference type="AlphaFoldDB" id="A0A3N3DU62"/>
<evidence type="ECO:0000256" key="4">
    <source>
        <dbReference type="ARBA" id="ARBA00017935"/>
    </source>
</evidence>
<comment type="catalytic activity">
    <reaction evidence="7 8">
        <text>L-2,4-diaminobutanoate + acetyl-CoA = (2S)-4-acetamido-2-aminobutanoate + CoA + H(+)</text>
        <dbReference type="Rhea" id="RHEA:16901"/>
        <dbReference type="ChEBI" id="CHEBI:15378"/>
        <dbReference type="ChEBI" id="CHEBI:57287"/>
        <dbReference type="ChEBI" id="CHEBI:57288"/>
        <dbReference type="ChEBI" id="CHEBI:58761"/>
        <dbReference type="ChEBI" id="CHEBI:58929"/>
        <dbReference type="EC" id="2.3.1.178"/>
    </reaction>
</comment>
<dbReference type="GO" id="GO:0019491">
    <property type="term" value="P:ectoine biosynthetic process"/>
    <property type="evidence" value="ECO:0007669"/>
    <property type="project" value="UniProtKB-UniPathway"/>
</dbReference>
<dbReference type="RefSeq" id="WP_123783658.1">
    <property type="nucleotide sequence ID" value="NZ_RKIK01000118.1"/>
</dbReference>
<evidence type="ECO:0000256" key="2">
    <source>
        <dbReference type="ARBA" id="ARBA00010712"/>
    </source>
</evidence>
<dbReference type="EC" id="2.3.1.178" evidence="3 8"/>
<feature type="domain" description="N-acetyltransferase" evidence="9">
    <location>
        <begin position="21"/>
        <end position="177"/>
    </location>
</feature>
<evidence type="ECO:0000256" key="5">
    <source>
        <dbReference type="ARBA" id="ARBA00022679"/>
    </source>
</evidence>
<gene>
    <name evidence="8 10" type="primary">ectA</name>
    <name evidence="10" type="ORF">EGH82_21715</name>
</gene>
<evidence type="ECO:0000256" key="1">
    <source>
        <dbReference type="ARBA" id="ARBA00004978"/>
    </source>
</evidence>
<evidence type="ECO:0000313" key="11">
    <source>
        <dbReference type="Proteomes" id="UP000278792"/>
    </source>
</evidence>
<reference evidence="10 11" key="1">
    <citation type="submission" date="2018-11" db="EMBL/GenBank/DDBJ databases">
        <title>Vibrio ponticus strain CAIM 1751 pathogenic for the snapper Lutjanus guttatus.</title>
        <authorList>
            <person name="Soto-Rodriguez S."/>
            <person name="Lozano-Olvera R."/>
            <person name="Gomez-Gil B."/>
        </authorList>
    </citation>
    <scope>NUCLEOTIDE SEQUENCE [LARGE SCALE GENOMIC DNA]</scope>
    <source>
        <strain evidence="10 11">CAIM 1751</strain>
    </source>
</reference>
<organism evidence="10 11">
    <name type="scientific">Vibrio ponticus</name>
    <dbReference type="NCBI Taxonomy" id="265668"/>
    <lineage>
        <taxon>Bacteria</taxon>
        <taxon>Pseudomonadati</taxon>
        <taxon>Pseudomonadota</taxon>
        <taxon>Gammaproteobacteria</taxon>
        <taxon>Vibrionales</taxon>
        <taxon>Vibrionaceae</taxon>
        <taxon>Vibrio</taxon>
    </lineage>
</organism>
<dbReference type="PROSITE" id="PS51186">
    <property type="entry name" value="GNAT"/>
    <property type="match status" value="1"/>
</dbReference>
<dbReference type="Pfam" id="PF00583">
    <property type="entry name" value="Acetyltransf_1"/>
    <property type="match status" value="1"/>
</dbReference>
<comment type="function">
    <text evidence="8">Catalyzes the acetylation of L-2,4-diaminobutyrate (DABA) to gamma-N-acetyl-alpha,gamma-diaminobutyric acid (ADABA) with acetyl coenzyme A.</text>
</comment>
<dbReference type="PANTHER" id="PTHR43072">
    <property type="entry name" value="N-ACETYLTRANSFERASE"/>
    <property type="match status" value="1"/>
</dbReference>
<keyword evidence="5 8" id="KW-0808">Transferase</keyword>
<evidence type="ECO:0000256" key="8">
    <source>
        <dbReference type="RuleBase" id="RU365045"/>
    </source>
</evidence>
<dbReference type="PANTHER" id="PTHR43072:SF23">
    <property type="entry name" value="UPF0039 PROTEIN C11D3.02C"/>
    <property type="match status" value="1"/>
</dbReference>
<evidence type="ECO:0000259" key="9">
    <source>
        <dbReference type="PROSITE" id="PS51186"/>
    </source>
</evidence>